<feature type="transmembrane region" description="Helical" evidence="1">
    <location>
        <begin position="80"/>
        <end position="103"/>
    </location>
</feature>
<reference evidence="2 3" key="1">
    <citation type="journal article" date="2012" name="Eukaryot. Cell">
        <title>Genome sequence of the fungus Glarea lozoyensis: the first genome sequence of a species from the Helotiaceae family.</title>
        <authorList>
            <person name="Youssar L."/>
            <person name="Gruening B.A."/>
            <person name="Erxleben A."/>
            <person name="Guenther S."/>
            <person name="Huettel W."/>
        </authorList>
    </citation>
    <scope>NUCLEOTIDE SEQUENCE [LARGE SCALE GENOMIC DNA]</scope>
    <source>
        <strain evidence="3">ATCC 74030 / MF5533</strain>
    </source>
</reference>
<feature type="transmembrane region" description="Helical" evidence="1">
    <location>
        <begin position="123"/>
        <end position="146"/>
    </location>
</feature>
<keyword evidence="3" id="KW-1185">Reference proteome</keyword>
<evidence type="ECO:0000313" key="2">
    <source>
        <dbReference type="EMBL" id="EHK99640.1"/>
    </source>
</evidence>
<feature type="transmembrane region" description="Helical" evidence="1">
    <location>
        <begin position="40"/>
        <end position="59"/>
    </location>
</feature>
<dbReference type="EMBL" id="AGUE01000110">
    <property type="protein sequence ID" value="EHK99640.1"/>
    <property type="molecule type" value="Genomic_DNA"/>
</dbReference>
<sequence length="191" mass="20900">MSVVPENKPEAIDGHQVKETEVVPHVVEVYSVFSSGMRLYLTYLLGIVLLISTLTKTCLSEPAKQRVRWRPIQVFTSFRIILYPDAASILLMIAPSYAVYYTFQAAVPVIFSEVYQYNTLEIGLALMPVLAGLTGGGILAAAALLVDVFPESPSTAFASAQIARCGFEVNDLITFTMQSLSPPENLLILPQ</sequence>
<comment type="caution">
    <text evidence="2">The sequence shown here is derived from an EMBL/GenBank/DDBJ whole genome shotgun (WGS) entry which is preliminary data.</text>
</comment>
<dbReference type="AlphaFoldDB" id="H0EPE0"/>
<evidence type="ECO:0000256" key="1">
    <source>
        <dbReference type="SAM" id="Phobius"/>
    </source>
</evidence>
<dbReference type="OrthoDB" id="440553at2759"/>
<proteinExistence type="predicted"/>
<dbReference type="Proteomes" id="UP000005446">
    <property type="component" value="Unassembled WGS sequence"/>
</dbReference>
<dbReference type="InterPro" id="IPR036259">
    <property type="entry name" value="MFS_trans_sf"/>
</dbReference>
<evidence type="ECO:0000313" key="3">
    <source>
        <dbReference type="Proteomes" id="UP000005446"/>
    </source>
</evidence>
<name>H0EPE0_GLAL7</name>
<keyword evidence="1" id="KW-0472">Membrane</keyword>
<accession>H0EPE0</accession>
<gene>
    <name evidence="2" type="ORF">M7I_4515</name>
</gene>
<dbReference type="HOGENOM" id="CLU_1421534_0_0_1"/>
<keyword evidence="1" id="KW-1133">Transmembrane helix</keyword>
<organism evidence="2 3">
    <name type="scientific">Glarea lozoyensis (strain ATCC 74030 / MF5533)</name>
    <dbReference type="NCBI Taxonomy" id="1104152"/>
    <lineage>
        <taxon>Eukaryota</taxon>
        <taxon>Fungi</taxon>
        <taxon>Dikarya</taxon>
        <taxon>Ascomycota</taxon>
        <taxon>Pezizomycotina</taxon>
        <taxon>Leotiomycetes</taxon>
        <taxon>Helotiales</taxon>
        <taxon>Helotiaceae</taxon>
        <taxon>Glarea</taxon>
    </lineage>
</organism>
<protein>
    <submittedName>
        <fullName evidence="2">Uncharacterized protein</fullName>
    </submittedName>
</protein>
<dbReference type="InParanoid" id="H0EPE0"/>
<keyword evidence="1" id="KW-0812">Transmembrane</keyword>
<dbReference type="SUPFAM" id="SSF103473">
    <property type="entry name" value="MFS general substrate transporter"/>
    <property type="match status" value="1"/>
</dbReference>